<dbReference type="Proteomes" id="UP001595548">
    <property type="component" value="Unassembled WGS sequence"/>
</dbReference>
<dbReference type="Gene3D" id="3.40.50.1860">
    <property type="match status" value="2"/>
</dbReference>
<dbReference type="NCBIfam" id="TIGR00067">
    <property type="entry name" value="glut_race"/>
    <property type="match status" value="1"/>
</dbReference>
<protein>
    <recommendedName>
        <fullName evidence="2 7">Glutamate racemase</fullName>
        <ecNumber evidence="2 7">5.1.1.3</ecNumber>
    </recommendedName>
</protein>
<feature type="binding site" evidence="7">
    <location>
        <begin position="48"/>
        <end position="49"/>
    </location>
    <ligand>
        <name>substrate</name>
    </ligand>
</feature>
<evidence type="ECO:0000256" key="4">
    <source>
        <dbReference type="ARBA" id="ARBA00022984"/>
    </source>
</evidence>
<gene>
    <name evidence="7 8" type="primary">murI</name>
    <name evidence="8" type="ORF">ACFOEB_06745</name>
</gene>
<dbReference type="RefSeq" id="WP_382415364.1">
    <property type="nucleotide sequence ID" value="NZ_AP031500.1"/>
</dbReference>
<keyword evidence="4 7" id="KW-0573">Peptidoglycan synthesis</keyword>
<comment type="function">
    <text evidence="7">Provides the (R)-glutamate required for cell wall biosynthesis.</text>
</comment>
<dbReference type="EC" id="5.1.1.3" evidence="2 7"/>
<sequence length="278" mass="30433">MSETALPAAPHIVIFDSGVGGLSILQAARQQLPHCRFSYLSDNGGFPYGNKPANQVIERACQVLEAFAAQVQDVDIYVVACNTASTLALPRLRRHFTRPVVGVVPAIKPAAEISKNRYIGLLATPGTVKRSYTKRLIQEFAHDCQTVCVGSSALVELAERKLRQRPVDSQELLAILAPLLTASKTNPTPDRLDTLVLACTHFPLLAAEIQQVLGEHIRLIDSGSAIARRIEYWTERIEPIGLDPKLPTYAWFTKTAPEIAELSAALPAFGFSESRILR</sequence>
<dbReference type="GO" id="GO:0008881">
    <property type="term" value="F:glutamate racemase activity"/>
    <property type="evidence" value="ECO:0007669"/>
    <property type="project" value="UniProtKB-EC"/>
</dbReference>
<keyword evidence="3 7" id="KW-0133">Cell shape</keyword>
<dbReference type="PROSITE" id="PS00924">
    <property type="entry name" value="ASP_GLU_RACEMASE_2"/>
    <property type="match status" value="1"/>
</dbReference>
<dbReference type="EMBL" id="JBHRTL010000006">
    <property type="protein sequence ID" value="MFC3154898.1"/>
    <property type="molecule type" value="Genomic_DNA"/>
</dbReference>
<dbReference type="Pfam" id="PF01177">
    <property type="entry name" value="Asp_Glu_race"/>
    <property type="match status" value="1"/>
</dbReference>
<dbReference type="InterPro" id="IPR033134">
    <property type="entry name" value="Asp/Glu_racemase_AS_2"/>
</dbReference>
<dbReference type="PANTHER" id="PTHR21198">
    <property type="entry name" value="GLUTAMATE RACEMASE"/>
    <property type="match status" value="1"/>
</dbReference>
<comment type="pathway">
    <text evidence="7">Cell wall biogenesis; peptidoglycan biosynthesis.</text>
</comment>
<comment type="caution">
    <text evidence="8">The sequence shown here is derived from an EMBL/GenBank/DDBJ whole genome shotgun (WGS) entry which is preliminary data.</text>
</comment>
<dbReference type="SUPFAM" id="SSF53681">
    <property type="entry name" value="Aspartate/glutamate racemase"/>
    <property type="match status" value="2"/>
</dbReference>
<evidence type="ECO:0000256" key="1">
    <source>
        <dbReference type="ARBA" id="ARBA00001602"/>
    </source>
</evidence>
<dbReference type="HAMAP" id="MF_00258">
    <property type="entry name" value="Glu_racemase"/>
    <property type="match status" value="1"/>
</dbReference>
<evidence type="ECO:0000313" key="9">
    <source>
        <dbReference type="Proteomes" id="UP001595548"/>
    </source>
</evidence>
<evidence type="ECO:0000256" key="3">
    <source>
        <dbReference type="ARBA" id="ARBA00022960"/>
    </source>
</evidence>
<feature type="binding site" evidence="7">
    <location>
        <begin position="82"/>
        <end position="83"/>
    </location>
    <ligand>
        <name>substrate</name>
    </ligand>
</feature>
<organism evidence="8 9">
    <name type="scientific">Gilvimarinus japonicus</name>
    <dbReference type="NCBI Taxonomy" id="1796469"/>
    <lineage>
        <taxon>Bacteria</taxon>
        <taxon>Pseudomonadati</taxon>
        <taxon>Pseudomonadota</taxon>
        <taxon>Gammaproteobacteria</taxon>
        <taxon>Cellvibrionales</taxon>
        <taxon>Cellvibrionaceae</taxon>
        <taxon>Gilvimarinus</taxon>
    </lineage>
</organism>
<evidence type="ECO:0000256" key="2">
    <source>
        <dbReference type="ARBA" id="ARBA00013090"/>
    </source>
</evidence>
<dbReference type="InterPro" id="IPR001920">
    <property type="entry name" value="Asp/Glu_race"/>
</dbReference>
<evidence type="ECO:0000256" key="6">
    <source>
        <dbReference type="ARBA" id="ARBA00023316"/>
    </source>
</evidence>
<dbReference type="PROSITE" id="PS00923">
    <property type="entry name" value="ASP_GLU_RACEMASE_1"/>
    <property type="match status" value="1"/>
</dbReference>
<evidence type="ECO:0000313" key="8">
    <source>
        <dbReference type="EMBL" id="MFC3154898.1"/>
    </source>
</evidence>
<dbReference type="InterPro" id="IPR015942">
    <property type="entry name" value="Asp/Glu/hydantoin_racemase"/>
</dbReference>
<dbReference type="InterPro" id="IPR004391">
    <property type="entry name" value="Glu_race"/>
</dbReference>
<proteinExistence type="inferred from homology"/>
<feature type="active site" description="Proton donor/acceptor" evidence="7">
    <location>
        <position position="199"/>
    </location>
</feature>
<comment type="catalytic activity">
    <reaction evidence="1 7">
        <text>L-glutamate = D-glutamate</text>
        <dbReference type="Rhea" id="RHEA:12813"/>
        <dbReference type="ChEBI" id="CHEBI:29985"/>
        <dbReference type="ChEBI" id="CHEBI:29986"/>
        <dbReference type="EC" id="5.1.1.3"/>
    </reaction>
</comment>
<accession>A0ABV7HQA2</accession>
<evidence type="ECO:0000256" key="5">
    <source>
        <dbReference type="ARBA" id="ARBA00023235"/>
    </source>
</evidence>
<evidence type="ECO:0000256" key="7">
    <source>
        <dbReference type="HAMAP-Rule" id="MF_00258"/>
    </source>
</evidence>
<feature type="active site" description="Proton donor/acceptor" evidence="7">
    <location>
        <position position="81"/>
    </location>
</feature>
<feature type="binding site" evidence="7">
    <location>
        <begin position="200"/>
        <end position="201"/>
    </location>
    <ligand>
        <name>substrate</name>
    </ligand>
</feature>
<feature type="binding site" evidence="7">
    <location>
        <begin position="16"/>
        <end position="17"/>
    </location>
    <ligand>
        <name>substrate</name>
    </ligand>
</feature>
<dbReference type="PANTHER" id="PTHR21198:SF2">
    <property type="entry name" value="GLUTAMATE RACEMASE"/>
    <property type="match status" value="1"/>
</dbReference>
<keyword evidence="9" id="KW-1185">Reference proteome</keyword>
<keyword evidence="6 7" id="KW-0961">Cell wall biogenesis/degradation</keyword>
<keyword evidence="5 7" id="KW-0413">Isomerase</keyword>
<comment type="similarity">
    <text evidence="7">Belongs to the aspartate/glutamate racemases family.</text>
</comment>
<name>A0ABV7HQA2_9GAMM</name>
<reference evidence="9" key="1">
    <citation type="journal article" date="2019" name="Int. J. Syst. Evol. Microbiol.">
        <title>The Global Catalogue of Microorganisms (GCM) 10K type strain sequencing project: providing services to taxonomists for standard genome sequencing and annotation.</title>
        <authorList>
            <consortium name="The Broad Institute Genomics Platform"/>
            <consortium name="The Broad Institute Genome Sequencing Center for Infectious Disease"/>
            <person name="Wu L."/>
            <person name="Ma J."/>
        </authorList>
    </citation>
    <scope>NUCLEOTIDE SEQUENCE [LARGE SCALE GENOMIC DNA]</scope>
    <source>
        <strain evidence="9">KCTC 52141</strain>
    </source>
</reference>
<dbReference type="InterPro" id="IPR018187">
    <property type="entry name" value="Asp/Glu_racemase_AS_1"/>
</dbReference>